<dbReference type="NCBIfam" id="NF002541">
    <property type="entry name" value="PRK02101.1-1"/>
    <property type="match status" value="1"/>
</dbReference>
<dbReference type="EMBL" id="FLOC01000001">
    <property type="protein sequence ID" value="SBS24635.1"/>
    <property type="molecule type" value="Genomic_DNA"/>
</dbReference>
<evidence type="ECO:0000313" key="3">
    <source>
        <dbReference type="Proteomes" id="UP000092627"/>
    </source>
</evidence>
<dbReference type="GO" id="GO:0005829">
    <property type="term" value="C:cytosol"/>
    <property type="evidence" value="ECO:0007669"/>
    <property type="project" value="TreeGrafter"/>
</dbReference>
<evidence type="ECO:0000256" key="1">
    <source>
        <dbReference type="HAMAP-Rule" id="MF_00652"/>
    </source>
</evidence>
<dbReference type="RefSeq" id="WP_067212554.1">
    <property type="nucleotide sequence ID" value="NZ_FLOC01000001.1"/>
</dbReference>
<name>A0A1A8SYY1_9GAMM</name>
<gene>
    <name evidence="2" type="ORF">MAQ5080_00055</name>
</gene>
<protein>
    <recommendedName>
        <fullName evidence="1">UPF0246 protein MAQ5080_00055</fullName>
    </recommendedName>
</protein>
<dbReference type="HAMAP" id="MF_00652">
    <property type="entry name" value="UPF0246"/>
    <property type="match status" value="1"/>
</dbReference>
<dbReference type="GO" id="GO:0033194">
    <property type="term" value="P:response to hydroperoxide"/>
    <property type="evidence" value="ECO:0007669"/>
    <property type="project" value="TreeGrafter"/>
</dbReference>
<reference evidence="2 3" key="1">
    <citation type="submission" date="2016-06" db="EMBL/GenBank/DDBJ databases">
        <authorList>
            <person name="Kjaerup R.B."/>
            <person name="Dalgaard T.S."/>
            <person name="Juul-Madsen H.R."/>
        </authorList>
    </citation>
    <scope>NUCLEOTIDE SEQUENCE [LARGE SCALE GENOMIC DNA]</scope>
    <source>
        <strain evidence="2 3">CECT 5080</strain>
    </source>
</reference>
<organism evidence="2 3">
    <name type="scientific">Marinomonas aquimarina</name>
    <dbReference type="NCBI Taxonomy" id="295068"/>
    <lineage>
        <taxon>Bacteria</taxon>
        <taxon>Pseudomonadati</taxon>
        <taxon>Pseudomonadota</taxon>
        <taxon>Gammaproteobacteria</taxon>
        <taxon>Oceanospirillales</taxon>
        <taxon>Oceanospirillaceae</taxon>
        <taxon>Marinomonas</taxon>
    </lineage>
</organism>
<dbReference type="STRING" id="295068.MAQ5080_00055"/>
<keyword evidence="3" id="KW-1185">Reference proteome</keyword>
<dbReference type="NCBIfam" id="NF002542">
    <property type="entry name" value="PRK02101.1-3"/>
    <property type="match status" value="1"/>
</dbReference>
<sequence>MKYLISPAKTLDLDSQLPVADASEPSFLDQAQTLIDTIKPYSPADIASLMKLSDKLATLNVERYQAWQKNHTAQNSRPAMFTFMGDVYTGLDAYSLSEAQIQYAQSHLRILSGLYGLLKPLDLMQPYRLEMGTKLGNPKGDNLYHFWADTIAPALNEELAEDELLVNLASTEYFKAVDKKAINNTIVTPNFLDEKNGQYKVISFYAKKARGLMVRYLIESGAESIDDIKGFNLAGYRYDAERSKPLEPVFIRPESAQ</sequence>
<dbReference type="Proteomes" id="UP000092627">
    <property type="component" value="Unassembled WGS sequence"/>
</dbReference>
<accession>A0A1A8SYY1</accession>
<dbReference type="PANTHER" id="PTHR30283:SF4">
    <property type="entry name" value="PEROXIDE STRESS RESISTANCE PROTEIN YAAA"/>
    <property type="match status" value="1"/>
</dbReference>
<dbReference type="NCBIfam" id="NF002543">
    <property type="entry name" value="PRK02101.1-4"/>
    <property type="match status" value="1"/>
</dbReference>
<proteinExistence type="inferred from homology"/>
<dbReference type="PANTHER" id="PTHR30283">
    <property type="entry name" value="PEROXIDE STRESS RESPONSE PROTEIN YAAA"/>
    <property type="match status" value="1"/>
</dbReference>
<dbReference type="AlphaFoldDB" id="A0A1A8SYY1"/>
<dbReference type="OrthoDB" id="9777133at2"/>
<evidence type="ECO:0000313" key="2">
    <source>
        <dbReference type="EMBL" id="SBS24635.1"/>
    </source>
</evidence>
<dbReference type="InterPro" id="IPR005583">
    <property type="entry name" value="YaaA"/>
</dbReference>
<comment type="similarity">
    <text evidence="1">Belongs to the UPF0246 family.</text>
</comment>
<dbReference type="Pfam" id="PF03883">
    <property type="entry name" value="H2O2_YaaD"/>
    <property type="match status" value="1"/>
</dbReference>